<evidence type="ECO:0000313" key="4">
    <source>
        <dbReference type="EMBL" id="RDH41958.1"/>
    </source>
</evidence>
<evidence type="ECO:0000313" key="6">
    <source>
        <dbReference type="Proteomes" id="UP000257039"/>
    </source>
</evidence>
<feature type="domain" description="Histidine-specific methyltransferase SAM-dependent" evidence="3">
    <location>
        <begin position="20"/>
        <end position="320"/>
    </location>
</feature>
<dbReference type="InterPro" id="IPR035094">
    <property type="entry name" value="EgtD"/>
</dbReference>
<dbReference type="PANTHER" id="PTHR43397:SF1">
    <property type="entry name" value="ERGOTHIONEINE BIOSYNTHESIS PROTEIN 1"/>
    <property type="match status" value="1"/>
</dbReference>
<evidence type="ECO:0000256" key="1">
    <source>
        <dbReference type="ARBA" id="ARBA00022603"/>
    </source>
</evidence>
<dbReference type="InterPro" id="IPR017804">
    <property type="entry name" value="MeTrfase_EgtD-like"/>
</dbReference>
<keyword evidence="2 4" id="KW-0808">Transferase</keyword>
<dbReference type="GO" id="GO:0052706">
    <property type="term" value="F:L-histidine N(alpha)-methyltransferase activity"/>
    <property type="evidence" value="ECO:0007669"/>
    <property type="project" value="UniProtKB-EC"/>
</dbReference>
<dbReference type="NCBIfam" id="TIGR03438">
    <property type="entry name" value="egtD_ergothio"/>
    <property type="match status" value="1"/>
</dbReference>
<accession>A0A4P9VFQ9</accession>
<comment type="caution">
    <text evidence="4">The sequence shown here is derived from an EMBL/GenBank/DDBJ whole genome shotgun (WGS) entry which is preliminary data.</text>
</comment>
<dbReference type="InterPro" id="IPR019257">
    <property type="entry name" value="MeTrfase_dom"/>
</dbReference>
<dbReference type="GO" id="GO:0032259">
    <property type="term" value="P:methylation"/>
    <property type="evidence" value="ECO:0007669"/>
    <property type="project" value="UniProtKB-KW"/>
</dbReference>
<dbReference type="Gene3D" id="3.40.50.150">
    <property type="entry name" value="Vaccinia Virus protein VP39"/>
    <property type="match status" value="1"/>
</dbReference>
<dbReference type="Pfam" id="PF10017">
    <property type="entry name" value="Methyltransf_33"/>
    <property type="match status" value="1"/>
</dbReference>
<evidence type="ECO:0000259" key="3">
    <source>
        <dbReference type="Pfam" id="PF10017"/>
    </source>
</evidence>
<dbReference type="EMBL" id="NDXW01000001">
    <property type="protein sequence ID" value="RDH46575.1"/>
    <property type="molecule type" value="Genomic_DNA"/>
</dbReference>
<dbReference type="AlphaFoldDB" id="A0A4P9VFQ9"/>
<keyword evidence="6" id="KW-1185">Reference proteome</keyword>
<sequence>MTATKKKIQFHDLHPKLESMRDEVFTGLSTHPKQLPAKYFYDQRGSALFDKITQLPEYYLTRCEISILQQYADDIARHIAPESILVEYGSGSSQKIKILLEAVQPAIYMPLDISKEHLLNSVNALATHFPDLAIHATCVDYSKPWKLPTLHDSHKPSIVGFFPGSSIGNFEPRRAIELLQRIHDAQGIGSNLLMGIDLLKDIKVLHAAYNDEQKITAQFNLNILHHINRELHGNITVDYFSHCAFFNPKHSRMEMHLTSNLDQIAHISGKAFHFRMNENIHTENSYKYSLNSFEQLVRIAGFKVDAIWSDDQQQFAIVNLHAV</sequence>
<dbReference type="PIRSF" id="PIRSF018005">
    <property type="entry name" value="UCP018005"/>
    <property type="match status" value="1"/>
</dbReference>
<reference evidence="4 6" key="1">
    <citation type="submission" date="2017-04" db="EMBL/GenBank/DDBJ databases">
        <title>Draft genome sequence of Zooshikella ganghwensis VG4 isolated from Red Sea sediments.</title>
        <authorList>
            <person name="Rehman Z."/>
            <person name="Alam I."/>
            <person name="Kamau A."/>
            <person name="Bajic V."/>
            <person name="Leiknes T."/>
        </authorList>
    </citation>
    <scope>NUCLEOTIDE SEQUENCE [LARGE SCALE GENOMIC DNA]</scope>
    <source>
        <strain evidence="4 6">VG4</strain>
    </source>
</reference>
<organism evidence="4 6">
    <name type="scientific">Zooshikella ganghwensis</name>
    <dbReference type="NCBI Taxonomy" id="202772"/>
    <lineage>
        <taxon>Bacteria</taxon>
        <taxon>Pseudomonadati</taxon>
        <taxon>Pseudomonadota</taxon>
        <taxon>Gammaproteobacteria</taxon>
        <taxon>Oceanospirillales</taxon>
        <taxon>Zooshikellaceae</taxon>
        <taxon>Zooshikella</taxon>
    </lineage>
</organism>
<evidence type="ECO:0000256" key="2">
    <source>
        <dbReference type="ARBA" id="ARBA00022679"/>
    </source>
</evidence>
<dbReference type="RefSeq" id="WP_094785535.1">
    <property type="nucleotide sequence ID" value="NZ_NDXW01000001.1"/>
</dbReference>
<dbReference type="InterPro" id="IPR029063">
    <property type="entry name" value="SAM-dependent_MTases_sf"/>
</dbReference>
<dbReference type="EC" id="2.1.1.44" evidence="4"/>
<proteinExistence type="predicted"/>
<name>A0A4P9VFQ9_9GAMM</name>
<evidence type="ECO:0000313" key="5">
    <source>
        <dbReference type="EMBL" id="RDH46575.1"/>
    </source>
</evidence>
<keyword evidence="1 4" id="KW-0489">Methyltransferase</keyword>
<dbReference type="EMBL" id="NDXW01000001">
    <property type="protein sequence ID" value="RDH41958.1"/>
    <property type="molecule type" value="Genomic_DNA"/>
</dbReference>
<dbReference type="Proteomes" id="UP000257039">
    <property type="component" value="Unassembled WGS sequence"/>
</dbReference>
<dbReference type="InterPro" id="IPR051128">
    <property type="entry name" value="EgtD_Methyltrsf_superfamily"/>
</dbReference>
<gene>
    <name evidence="4" type="primary">egtD</name>
    <name evidence="4" type="ORF">B9G39_00030</name>
    <name evidence="5" type="ORF">B9G39_25710</name>
</gene>
<dbReference type="PANTHER" id="PTHR43397">
    <property type="entry name" value="ERGOTHIONEINE BIOSYNTHESIS PROTEIN 1"/>
    <property type="match status" value="1"/>
</dbReference>
<protein>
    <submittedName>
        <fullName evidence="4">L-histidine N(Alpha)-methyltransferase</fullName>
        <ecNumber evidence="4">2.1.1.44</ecNumber>
    </submittedName>
</protein>